<dbReference type="SMART" id="SM00418">
    <property type="entry name" value="HTH_ARSR"/>
    <property type="match status" value="1"/>
</dbReference>
<feature type="domain" description="HTH arsR-type" evidence="4">
    <location>
        <begin position="254"/>
        <end position="327"/>
    </location>
</feature>
<dbReference type="SUPFAM" id="SSF46785">
    <property type="entry name" value="Winged helix' DNA-binding domain"/>
    <property type="match status" value="1"/>
</dbReference>
<evidence type="ECO:0000313" key="5">
    <source>
        <dbReference type="EMBL" id="GAA0595041.1"/>
    </source>
</evidence>
<organism evidence="5 6">
    <name type="scientific">Streptomyces crystallinus</name>
    <dbReference type="NCBI Taxonomy" id="68191"/>
    <lineage>
        <taxon>Bacteria</taxon>
        <taxon>Bacillati</taxon>
        <taxon>Actinomycetota</taxon>
        <taxon>Actinomycetes</taxon>
        <taxon>Kitasatosporales</taxon>
        <taxon>Streptomycetaceae</taxon>
        <taxon>Streptomyces</taxon>
    </lineage>
</organism>
<protein>
    <submittedName>
        <fullName evidence="5">Winged helix-turn-helix domain-containing protein</fullName>
    </submittedName>
</protein>
<proteinExistence type="predicted"/>
<reference evidence="5 6" key="1">
    <citation type="journal article" date="2019" name="Int. J. Syst. Evol. Microbiol.">
        <title>The Global Catalogue of Microorganisms (GCM) 10K type strain sequencing project: providing services to taxonomists for standard genome sequencing and annotation.</title>
        <authorList>
            <consortium name="The Broad Institute Genomics Platform"/>
            <consortium name="The Broad Institute Genome Sequencing Center for Infectious Disease"/>
            <person name="Wu L."/>
            <person name="Ma J."/>
        </authorList>
    </citation>
    <scope>NUCLEOTIDE SEQUENCE [LARGE SCALE GENOMIC DNA]</scope>
    <source>
        <strain evidence="5 6">JCM 5067</strain>
    </source>
</reference>
<dbReference type="PANTHER" id="PTHR43132:SF8">
    <property type="entry name" value="HTH-TYPE TRANSCRIPTIONAL REGULATOR KMTR"/>
    <property type="match status" value="1"/>
</dbReference>
<evidence type="ECO:0000313" key="6">
    <source>
        <dbReference type="Proteomes" id="UP001500668"/>
    </source>
</evidence>
<evidence type="ECO:0000256" key="1">
    <source>
        <dbReference type="ARBA" id="ARBA00023015"/>
    </source>
</evidence>
<dbReference type="EMBL" id="BAAACA010000014">
    <property type="protein sequence ID" value="GAA0595041.1"/>
    <property type="molecule type" value="Genomic_DNA"/>
</dbReference>
<comment type="caution">
    <text evidence="5">The sequence shown here is derived from an EMBL/GenBank/DDBJ whole genome shotgun (WGS) entry which is preliminary data.</text>
</comment>
<evidence type="ECO:0000256" key="3">
    <source>
        <dbReference type="ARBA" id="ARBA00023163"/>
    </source>
</evidence>
<evidence type="ECO:0000259" key="4">
    <source>
        <dbReference type="SMART" id="SM00418"/>
    </source>
</evidence>
<name>A0ABN1FPF4_9ACTN</name>
<dbReference type="Pfam" id="PF12840">
    <property type="entry name" value="HTH_20"/>
    <property type="match status" value="1"/>
</dbReference>
<dbReference type="InterPro" id="IPR001845">
    <property type="entry name" value="HTH_ArsR_DNA-bd_dom"/>
</dbReference>
<dbReference type="InterPro" id="IPR036388">
    <property type="entry name" value="WH-like_DNA-bd_sf"/>
</dbReference>
<dbReference type="Proteomes" id="UP001500668">
    <property type="component" value="Unassembled WGS sequence"/>
</dbReference>
<dbReference type="InterPro" id="IPR051011">
    <property type="entry name" value="Metal_resp_trans_reg"/>
</dbReference>
<evidence type="ECO:0000256" key="2">
    <source>
        <dbReference type="ARBA" id="ARBA00023125"/>
    </source>
</evidence>
<dbReference type="InterPro" id="IPR036390">
    <property type="entry name" value="WH_DNA-bd_sf"/>
</dbReference>
<accession>A0ABN1FPF4</accession>
<sequence>MLRIHFTGEDLARTVVAGTPDPLWEVSISLHRLQRRDTSVVFGPWRSQVLPHIPPAVRLLSPLAPPKGYCLDFLTPPPSGESLAVQTHVLRSTPRTVVRAELDEFRRQNPGRRLPSWTTRLAAGESGVLNRLAQAATSYFDACLHPYWERIASAVTQDRMRRTALLAQGGWESVLAGLHPTARWRYPVLELDYPVDQDLHLQGRGLMLQPSFFCRYQPTSFFDPDLPPVLVYPIEHPAHWASPHASPAPDETVRPLKNLLGAVRARLLQSAGDGTATTSELARRVHTTVPNASRHLTALREAGLIDSRRHHNTTLHTLTPLGAALLNGRPARLPA</sequence>
<dbReference type="Gene3D" id="1.10.10.10">
    <property type="entry name" value="Winged helix-like DNA-binding domain superfamily/Winged helix DNA-binding domain"/>
    <property type="match status" value="1"/>
</dbReference>
<dbReference type="InterPro" id="IPR011991">
    <property type="entry name" value="ArsR-like_HTH"/>
</dbReference>
<keyword evidence="1" id="KW-0805">Transcription regulation</keyword>
<dbReference type="RefSeq" id="WP_344073598.1">
    <property type="nucleotide sequence ID" value="NZ_BAAACA010000014.1"/>
</dbReference>
<dbReference type="CDD" id="cd00090">
    <property type="entry name" value="HTH_ARSR"/>
    <property type="match status" value="1"/>
</dbReference>
<keyword evidence="6" id="KW-1185">Reference proteome</keyword>
<keyword evidence="3" id="KW-0804">Transcription</keyword>
<gene>
    <name evidence="5" type="ORF">GCM10010394_25590</name>
</gene>
<dbReference type="PANTHER" id="PTHR43132">
    <property type="entry name" value="ARSENICAL RESISTANCE OPERON REPRESSOR ARSR-RELATED"/>
    <property type="match status" value="1"/>
</dbReference>
<keyword evidence="2" id="KW-0238">DNA-binding</keyword>